<dbReference type="Gene3D" id="3.20.20.70">
    <property type="entry name" value="Aldolase class I"/>
    <property type="match status" value="1"/>
</dbReference>
<dbReference type="Pfam" id="PF02065">
    <property type="entry name" value="Melibiase"/>
    <property type="match status" value="1"/>
</dbReference>
<dbReference type="GO" id="GO:0004557">
    <property type="term" value="F:alpha-galactosidase activity"/>
    <property type="evidence" value="ECO:0007669"/>
    <property type="project" value="InterPro"/>
</dbReference>
<dbReference type="RefSeq" id="WP_168884038.1">
    <property type="nucleotide sequence ID" value="NZ_JABAIL010000006.1"/>
</dbReference>
<feature type="signal peptide" evidence="3">
    <location>
        <begin position="1"/>
        <end position="22"/>
    </location>
</feature>
<dbReference type="SUPFAM" id="SSF51445">
    <property type="entry name" value="(Trans)glycosidases"/>
    <property type="match status" value="1"/>
</dbReference>
<gene>
    <name evidence="4" type="ORF">HGP29_19165</name>
</gene>
<dbReference type="AlphaFoldDB" id="A0A7X8SN79"/>
<dbReference type="InterPro" id="IPR050985">
    <property type="entry name" value="Alpha-glycosidase_related"/>
</dbReference>
<dbReference type="InterPro" id="IPR013780">
    <property type="entry name" value="Glyco_hydro_b"/>
</dbReference>
<keyword evidence="2" id="KW-0326">Glycosidase</keyword>
<feature type="chain" id="PRO_5031335894" evidence="3">
    <location>
        <begin position="23"/>
        <end position="741"/>
    </location>
</feature>
<sequence length="741" mass="83861">MKNKNLLLAIFFIMAPIVSLFAQDQIQKLFRSSTAVFDVAEYGKNTRRIGMAHNPQTGDVEVTTIDTPFGKAKQTKAYFEVDGKFGYELHVRELENLDAYTIQAFFHNKSEDNTYLRAFDLFSMDRSFGGQVDLSKPEDWLVTPLMEHHHAETLAEMDKRFKEVGLFYNTATDNSFLLGPTGPGDAHCNVHVTKQKIRAIVRMDQVLVEPGEVRRSEEMIFIKEDKDKNIDVWTKWVAITHNAKLDRDPVYGWCSWYDRTTKIDEAHVMNVTKTIKENPNTFGRGIIQIDDGYQKMDGDWSANEKFPSGMANVAKEIRAIGATPGVWFAPLMINPEHPFAKANPDALQKNAKGIESFMNPNPFHPSGAKWLNPTNAKAKEFLFNIIKDARDRGFGYIKIDFNGIGAVYDNPKLTRLQTFRELYTLYREAAGDDMYILSCLGQPTRGVIGFIDAARVGPDSHPAHFSHCLESVLRFQIFHKVWWNNDADVSYLEYKLPSRRVGHTPQQGMWHTWHNTVALTGGTAMISEPIDAPDVKEVWRNYEIMRPGVIEQTKLLTLGKSPNNTVFGFTAKREFGDFGVYNLYNVDKEKENDVTINLVEAGLPKDTKCAVYDFWKNEVVGYATNTYTAEKLYSNSSQLVRFTPIEDDKLKVLGSNLHLSIGANEITKLTVKGSGVKVELSDAGAQEGDIIFFSKKGIQAGNAKNCKIKNIESLGNNLWKVTLSERKWDTKQSFSLKTVVM</sequence>
<keyword evidence="5" id="KW-1185">Reference proteome</keyword>
<keyword evidence="3" id="KW-0732">Signal</keyword>
<evidence type="ECO:0000256" key="3">
    <source>
        <dbReference type="SAM" id="SignalP"/>
    </source>
</evidence>
<dbReference type="Proteomes" id="UP000585050">
    <property type="component" value="Unassembled WGS sequence"/>
</dbReference>
<dbReference type="InterPro" id="IPR013785">
    <property type="entry name" value="Aldolase_TIM"/>
</dbReference>
<evidence type="ECO:0000256" key="2">
    <source>
        <dbReference type="ARBA" id="ARBA00023295"/>
    </source>
</evidence>
<reference evidence="4 5" key="1">
    <citation type="submission" date="2020-04" db="EMBL/GenBank/DDBJ databases">
        <title>Flammeovirga sp. SR4, a novel species isolated from seawater.</title>
        <authorList>
            <person name="Wang X."/>
        </authorList>
    </citation>
    <scope>NUCLEOTIDE SEQUENCE [LARGE SCALE GENOMIC DNA]</scope>
    <source>
        <strain evidence="4 5">SR4</strain>
    </source>
</reference>
<dbReference type="InterPro" id="IPR017853">
    <property type="entry name" value="GH"/>
</dbReference>
<dbReference type="Gene3D" id="2.60.40.1180">
    <property type="entry name" value="Golgi alpha-mannosidase II"/>
    <property type="match status" value="1"/>
</dbReference>
<comment type="caution">
    <text evidence="4">The sequence shown here is derived from an EMBL/GenBank/DDBJ whole genome shotgun (WGS) entry which is preliminary data.</text>
</comment>
<protein>
    <submittedName>
        <fullName evidence="4">Alpha-galactosidase</fullName>
    </submittedName>
</protein>
<evidence type="ECO:0000256" key="1">
    <source>
        <dbReference type="ARBA" id="ARBA00022801"/>
    </source>
</evidence>
<dbReference type="GO" id="GO:0016052">
    <property type="term" value="P:carbohydrate catabolic process"/>
    <property type="evidence" value="ECO:0007669"/>
    <property type="project" value="InterPro"/>
</dbReference>
<dbReference type="PANTHER" id="PTHR43053:SF3">
    <property type="entry name" value="ALPHA-GALACTOSIDASE C-RELATED"/>
    <property type="match status" value="1"/>
</dbReference>
<organism evidence="4 5">
    <name type="scientific">Flammeovirga agarivorans</name>
    <dbReference type="NCBI Taxonomy" id="2726742"/>
    <lineage>
        <taxon>Bacteria</taxon>
        <taxon>Pseudomonadati</taxon>
        <taxon>Bacteroidota</taxon>
        <taxon>Cytophagia</taxon>
        <taxon>Cytophagales</taxon>
        <taxon>Flammeovirgaceae</taxon>
        <taxon>Flammeovirga</taxon>
    </lineage>
</organism>
<evidence type="ECO:0000313" key="5">
    <source>
        <dbReference type="Proteomes" id="UP000585050"/>
    </source>
</evidence>
<proteinExistence type="predicted"/>
<evidence type="ECO:0000313" key="4">
    <source>
        <dbReference type="EMBL" id="NLR93324.1"/>
    </source>
</evidence>
<dbReference type="EMBL" id="JABAIL010000006">
    <property type="protein sequence ID" value="NLR93324.1"/>
    <property type="molecule type" value="Genomic_DNA"/>
</dbReference>
<dbReference type="CDD" id="cd14791">
    <property type="entry name" value="GH36"/>
    <property type="match status" value="1"/>
</dbReference>
<keyword evidence="1" id="KW-0378">Hydrolase</keyword>
<name>A0A7X8SN79_9BACT</name>
<dbReference type="PANTHER" id="PTHR43053">
    <property type="entry name" value="GLYCOSIDASE FAMILY 31"/>
    <property type="match status" value="1"/>
</dbReference>
<accession>A0A7X8SN79</accession>
<dbReference type="InterPro" id="IPR002252">
    <property type="entry name" value="Glyco_hydro_36"/>
</dbReference>